<evidence type="ECO:0000313" key="1">
    <source>
        <dbReference type="EMBL" id="GIJ12199.1"/>
    </source>
</evidence>
<dbReference type="EMBL" id="BOOZ01000047">
    <property type="protein sequence ID" value="GIJ12199.1"/>
    <property type="molecule type" value="Genomic_DNA"/>
</dbReference>
<dbReference type="Proteomes" id="UP000647017">
    <property type="component" value="Unassembled WGS sequence"/>
</dbReference>
<proteinExistence type="predicted"/>
<name>A0ABQ4I2Q9_9ACTN</name>
<gene>
    <name evidence="1" type="ORF">Van01_54130</name>
</gene>
<keyword evidence="2" id="KW-1185">Reference proteome</keyword>
<reference evidence="1 2" key="1">
    <citation type="submission" date="2021-01" db="EMBL/GenBank/DDBJ databases">
        <title>Whole genome shotgun sequence of Verrucosispora andamanensis NBRC 109075.</title>
        <authorList>
            <person name="Komaki H."/>
            <person name="Tamura T."/>
        </authorList>
    </citation>
    <scope>NUCLEOTIDE SEQUENCE [LARGE SCALE GENOMIC DNA]</scope>
    <source>
        <strain evidence="1 2">NBRC 109075</strain>
    </source>
</reference>
<protein>
    <submittedName>
        <fullName evidence="1">Uncharacterized protein</fullName>
    </submittedName>
</protein>
<accession>A0ABQ4I2Q9</accession>
<evidence type="ECO:0000313" key="2">
    <source>
        <dbReference type="Proteomes" id="UP000647017"/>
    </source>
</evidence>
<comment type="caution">
    <text evidence="1">The sequence shown here is derived from an EMBL/GenBank/DDBJ whole genome shotgun (WGS) entry which is preliminary data.</text>
</comment>
<dbReference type="RefSeq" id="WP_204013369.1">
    <property type="nucleotide sequence ID" value="NZ_BOOZ01000047.1"/>
</dbReference>
<organism evidence="1 2">
    <name type="scientific">Micromonospora andamanensis</name>
    <dbReference type="NCBI Taxonomy" id="1287068"/>
    <lineage>
        <taxon>Bacteria</taxon>
        <taxon>Bacillati</taxon>
        <taxon>Actinomycetota</taxon>
        <taxon>Actinomycetes</taxon>
        <taxon>Micromonosporales</taxon>
        <taxon>Micromonosporaceae</taxon>
        <taxon>Micromonospora</taxon>
    </lineage>
</organism>
<sequence length="316" mass="34091">MNDITHQTPALQVGDHTRVRAGHARSASTHNILTRDVIIEITFVRAEHDGDLFVEGLVVGKRGGLLAGAPNRSMILAPGSFTTPVRLGDTVRHPSTGRPSAVISRREDPDGAVFVEILSPSGTVEARRLVDLLDLHLARPSTLPAEQPCRRHHDPGLSCLLCLEATSPLAPTCTEFSCIRPAVNLVVWSPPYGQHATTLCQADTDQSVPRLPNPQIVPLAEGTYTQLADGSGTQVATCRHCGHVIYLYLPLIGSRNPWRGGEYDETGRCIIEVEGRAGTPVPHEPALTPAERNQAVSAVRCGTPYEHSLADCSTRR</sequence>